<organism evidence="2">
    <name type="scientific">viral metagenome</name>
    <dbReference type="NCBI Taxonomy" id="1070528"/>
    <lineage>
        <taxon>unclassified sequences</taxon>
        <taxon>metagenomes</taxon>
        <taxon>organismal metagenomes</taxon>
    </lineage>
</organism>
<evidence type="ECO:0000313" key="2">
    <source>
        <dbReference type="EMBL" id="QHU02488.1"/>
    </source>
</evidence>
<proteinExistence type="predicted"/>
<reference evidence="2" key="1">
    <citation type="journal article" date="2020" name="Nature">
        <title>Giant virus diversity and host interactions through global metagenomics.</title>
        <authorList>
            <person name="Schulz F."/>
            <person name="Roux S."/>
            <person name="Paez-Espino D."/>
            <person name="Jungbluth S."/>
            <person name="Walsh D.A."/>
            <person name="Denef V.J."/>
            <person name="McMahon K.D."/>
            <person name="Konstantinidis K.T."/>
            <person name="Eloe-Fadrosh E.A."/>
            <person name="Kyrpides N.C."/>
            <person name="Woyke T."/>
        </authorList>
    </citation>
    <scope>NUCLEOTIDE SEQUENCE</scope>
    <source>
        <strain evidence="2">GVMAG-M-3300025880-76</strain>
    </source>
</reference>
<feature type="region of interest" description="Disordered" evidence="1">
    <location>
        <begin position="159"/>
        <end position="181"/>
    </location>
</feature>
<protein>
    <submittedName>
        <fullName evidence="2">Uncharacterized protein</fullName>
    </submittedName>
</protein>
<feature type="compositionally biased region" description="Polar residues" evidence="1">
    <location>
        <begin position="171"/>
        <end position="181"/>
    </location>
</feature>
<sequence>MSLEIIQKSQPLNIILDPDTIEFENIYVMDAVKNTIIHNGLFRRFVYSNEYMTLNNIQFDVTFKNVKIQRYYQKHKLFLQDDIGSDIQFIINLEHFMLTQMYSINKIPRPNILEQVRNGFIKFFLRDDNEKGYSGNGNDKVNEDDSVVNTNEIVCPPNNKMPKFKIKSNKGTKSTNDRSQYNTVEGEKIKRSEKNKGSEIPYRHKHNRNIDSMPELTLTFKVSGLWETETEFGLTYKICQTRV</sequence>
<evidence type="ECO:0000256" key="1">
    <source>
        <dbReference type="SAM" id="MobiDB-lite"/>
    </source>
</evidence>
<dbReference type="AlphaFoldDB" id="A0A6C0JFE3"/>
<name>A0A6C0JFE3_9ZZZZ</name>
<accession>A0A6C0JFE3</accession>
<dbReference type="EMBL" id="MN740360">
    <property type="protein sequence ID" value="QHU02488.1"/>
    <property type="molecule type" value="Genomic_DNA"/>
</dbReference>